<evidence type="ECO:0000256" key="1">
    <source>
        <dbReference type="SAM" id="Phobius"/>
    </source>
</evidence>
<sequence>MYIYHSSYTKIVSHIFIKVSCLFPHLLIWTIITIFS</sequence>
<keyword evidence="1" id="KW-1133">Transmembrane helix</keyword>
<keyword evidence="1" id="KW-0812">Transmembrane</keyword>
<keyword evidence="1" id="KW-0472">Membrane</keyword>
<name>A0A8S5LCI7_9CAUD</name>
<evidence type="ECO:0000313" key="2">
    <source>
        <dbReference type="EMBL" id="DAD67647.1"/>
    </source>
</evidence>
<organism evidence="2">
    <name type="scientific">Siphoviridae sp. ctYKh4</name>
    <dbReference type="NCBI Taxonomy" id="2823586"/>
    <lineage>
        <taxon>Viruses</taxon>
        <taxon>Duplodnaviria</taxon>
        <taxon>Heunggongvirae</taxon>
        <taxon>Uroviricota</taxon>
        <taxon>Caudoviricetes</taxon>
    </lineage>
</organism>
<protein>
    <submittedName>
        <fullName evidence="2">Uncharacterized protein</fullName>
    </submittedName>
</protein>
<accession>A0A8S5LCI7</accession>
<dbReference type="EMBL" id="BK014682">
    <property type="protein sequence ID" value="DAD67647.1"/>
    <property type="molecule type" value="Genomic_DNA"/>
</dbReference>
<feature type="transmembrane region" description="Helical" evidence="1">
    <location>
        <begin position="15"/>
        <end position="35"/>
    </location>
</feature>
<proteinExistence type="predicted"/>
<reference evidence="2" key="1">
    <citation type="journal article" date="2021" name="Proc. Natl. Acad. Sci. U.S.A.">
        <title>A Catalog of Tens of Thousands of Viruses from Human Metagenomes Reveals Hidden Associations with Chronic Diseases.</title>
        <authorList>
            <person name="Tisza M.J."/>
            <person name="Buck C.B."/>
        </authorList>
    </citation>
    <scope>NUCLEOTIDE SEQUENCE</scope>
    <source>
        <strain evidence="2">CtYKh4</strain>
    </source>
</reference>